<comment type="caution">
    <text evidence="4">The sequence shown here is derived from an EMBL/GenBank/DDBJ whole genome shotgun (WGS) entry which is preliminary data.</text>
</comment>
<keyword evidence="3" id="KW-0732">Signal</keyword>
<dbReference type="InterPro" id="IPR018337">
    <property type="entry name" value="Cell_wall/Cho-bd_repeat"/>
</dbReference>
<gene>
    <name evidence="4" type="ORF">L0N08_08945</name>
</gene>
<dbReference type="RefSeq" id="WP_238053490.1">
    <property type="nucleotide sequence ID" value="NZ_JAKNGE010000009.1"/>
</dbReference>
<proteinExistence type="predicted"/>
<name>A0AAW5BU74_9FIRM</name>
<reference evidence="4" key="1">
    <citation type="submission" date="2022-01" db="EMBL/GenBank/DDBJ databases">
        <title>Collection of gut derived symbiotic bacterial strains cultured from healthy donors.</title>
        <authorList>
            <person name="Lin H."/>
            <person name="Kohout C."/>
            <person name="Waligurski E."/>
            <person name="Pamer E.G."/>
        </authorList>
    </citation>
    <scope>NUCLEOTIDE SEQUENCE</scope>
    <source>
        <strain evidence="4">DFI.6.55</strain>
    </source>
</reference>
<sequence>MTAKRVIWAVTAGLWMAAAAAGTAMGEEDTDKGPAYDTITEGVKKDVPKEKGPGDGTVAAGVKKSAGGWVKEDGSWRYKDSKGNYVVNDWKTRDGKSYYLGSEGQIEKSTWIANTYYVDGSGAMVRNDWIHADGKDGLKEEGWYYLGKDGKAEEDGWKNIGDGRYCFDSDARMRTGWYYEGNNIYYLGEDGAMARGWMCLGFDEDKLPQEGSVSKEYASAGEEARWFYFQSNGRAKRADSKDFKDASIDGKKYYFDENGVMLTGWHAVKTSPQSGDAVGISRFVYLGGPDDGYLVKGQWMELSRHPGDSVDKGVLNRLDSYKGPREGDKEWYYFEKDGVPAYLKTTARTMNGAITKINGEAYFFDQYGCRQNGLVRVTAPDTVLTGYFGDRDSDGKMRTGRIDGIADGSGEKHTFYFNASGSGKGAGLSGEKDGFLYYDGLLVAAGEGTGYQAFKVDGKVYLVNTAGKIQTNEKAYKVDGTYKYRLDGGILYHTDSSGAKGGKVSAGAALPEFECDAEYKL</sequence>
<keyword evidence="1" id="KW-0677">Repeat</keyword>
<evidence type="ECO:0000313" key="4">
    <source>
        <dbReference type="EMBL" id="MCG4745532.1"/>
    </source>
</evidence>
<dbReference type="Pfam" id="PF19127">
    <property type="entry name" value="Choline_bind_3"/>
    <property type="match status" value="1"/>
</dbReference>
<feature type="chain" id="PRO_5043543140" evidence="3">
    <location>
        <begin position="27"/>
        <end position="521"/>
    </location>
</feature>
<dbReference type="Proteomes" id="UP001299608">
    <property type="component" value="Unassembled WGS sequence"/>
</dbReference>
<protein>
    <submittedName>
        <fullName evidence="4">Cell wall-binding protein</fullName>
    </submittedName>
</protein>
<dbReference type="EMBL" id="JAKNGE010000009">
    <property type="protein sequence ID" value="MCG4745532.1"/>
    <property type="molecule type" value="Genomic_DNA"/>
</dbReference>
<dbReference type="PROSITE" id="PS51170">
    <property type="entry name" value="CW"/>
    <property type="match status" value="1"/>
</dbReference>
<dbReference type="Gene3D" id="2.10.270.10">
    <property type="entry name" value="Cholin Binding"/>
    <property type="match status" value="4"/>
</dbReference>
<dbReference type="AlphaFoldDB" id="A0AAW5BU74"/>
<evidence type="ECO:0000256" key="3">
    <source>
        <dbReference type="SAM" id="SignalP"/>
    </source>
</evidence>
<dbReference type="Pfam" id="PF01473">
    <property type="entry name" value="Choline_bind_1"/>
    <property type="match status" value="2"/>
</dbReference>
<feature type="signal peptide" evidence="3">
    <location>
        <begin position="1"/>
        <end position="26"/>
    </location>
</feature>
<organism evidence="4 5">
    <name type="scientific">Enterocloster aldenensis</name>
    <dbReference type="NCBI Taxonomy" id="358742"/>
    <lineage>
        <taxon>Bacteria</taxon>
        <taxon>Bacillati</taxon>
        <taxon>Bacillota</taxon>
        <taxon>Clostridia</taxon>
        <taxon>Lachnospirales</taxon>
        <taxon>Lachnospiraceae</taxon>
        <taxon>Enterocloster</taxon>
    </lineage>
</organism>
<accession>A0AAW5BU74</accession>
<evidence type="ECO:0000256" key="1">
    <source>
        <dbReference type="ARBA" id="ARBA00022737"/>
    </source>
</evidence>
<evidence type="ECO:0000313" key="5">
    <source>
        <dbReference type="Proteomes" id="UP001299608"/>
    </source>
</evidence>
<dbReference type="SUPFAM" id="SSF69360">
    <property type="entry name" value="Cell wall binding repeat"/>
    <property type="match status" value="1"/>
</dbReference>
<evidence type="ECO:0000256" key="2">
    <source>
        <dbReference type="PROSITE-ProRule" id="PRU00591"/>
    </source>
</evidence>
<feature type="repeat" description="Cell wall-binding" evidence="2">
    <location>
        <begin position="174"/>
        <end position="193"/>
    </location>
</feature>